<dbReference type="OrthoDB" id="146594at2"/>
<evidence type="ECO:0000256" key="1">
    <source>
        <dbReference type="SAM" id="SignalP"/>
    </source>
</evidence>
<name>I4ELK3_9BACT</name>
<dbReference type="EMBL" id="CAGS01000464">
    <property type="protein sequence ID" value="CCF85565.1"/>
    <property type="molecule type" value="Genomic_DNA"/>
</dbReference>
<proteinExistence type="predicted"/>
<evidence type="ECO:0000313" key="2">
    <source>
        <dbReference type="EMBL" id="CCF85565.1"/>
    </source>
</evidence>
<reference evidence="2 3" key="1">
    <citation type="journal article" date="2012" name="ISME J.">
        <title>Nitrification expanded: discovery, physiology and genomics of a nitrite-oxidizing bacterium from the phylum Chloroflexi.</title>
        <authorList>
            <person name="Sorokin D.Y."/>
            <person name="Lucker S."/>
            <person name="Vejmelkova D."/>
            <person name="Kostrikina N.A."/>
            <person name="Kleerebezem R."/>
            <person name="Rijpstra W.I."/>
            <person name="Damste J.S."/>
            <person name="Le Paslier D."/>
            <person name="Muyzer G."/>
            <person name="Wagner M."/>
            <person name="van Loosdrecht M.C."/>
            <person name="Daims H."/>
        </authorList>
    </citation>
    <scope>NUCLEOTIDE SEQUENCE [LARGE SCALE GENOMIC DNA]</scope>
    <source>
        <strain evidence="3">none</strain>
    </source>
</reference>
<keyword evidence="1" id="KW-0732">Signal</keyword>
<dbReference type="Proteomes" id="UP000004221">
    <property type="component" value="Unassembled WGS sequence"/>
</dbReference>
<dbReference type="RefSeq" id="WP_008480557.1">
    <property type="nucleotide sequence ID" value="NZ_CAGS01000464.1"/>
</dbReference>
<accession>I4ELK3</accession>
<dbReference type="AlphaFoldDB" id="I4ELK3"/>
<evidence type="ECO:0000313" key="3">
    <source>
        <dbReference type="Proteomes" id="UP000004221"/>
    </source>
</evidence>
<feature type="chain" id="PRO_5003688870" evidence="1">
    <location>
        <begin position="27"/>
        <end position="180"/>
    </location>
</feature>
<protein>
    <submittedName>
        <fullName evidence="2">Uncharacterized protein</fullName>
    </submittedName>
</protein>
<feature type="signal peptide" evidence="1">
    <location>
        <begin position="1"/>
        <end position="26"/>
    </location>
</feature>
<gene>
    <name evidence="2" type="ORF">NITHO_5160009</name>
</gene>
<organism evidence="2 3">
    <name type="scientific">Nitrolancea hollandica Lb</name>
    <dbReference type="NCBI Taxonomy" id="1129897"/>
    <lineage>
        <taxon>Bacteria</taxon>
        <taxon>Pseudomonadati</taxon>
        <taxon>Thermomicrobiota</taxon>
        <taxon>Thermomicrobia</taxon>
        <taxon>Sphaerobacterales</taxon>
        <taxon>Sphaerobacterineae</taxon>
        <taxon>Sphaerobacteraceae</taxon>
        <taxon>Nitrolancea</taxon>
    </lineage>
</organism>
<comment type="caution">
    <text evidence="2">The sequence shown here is derived from an EMBL/GenBank/DDBJ whole genome shotgun (WGS) entry which is preliminary data.</text>
</comment>
<keyword evidence="3" id="KW-1185">Reference proteome</keyword>
<sequence>MVRVSRWLLAVFLLVGSFAVIAPASAAPFATSEFQTVWEQTDKPVRDFGVSRTWMWGPEANTGAVSEPFEYDLAASGNRTVQYFDKSRMELGVPKGSDFWLVTNGLLAEELITGNLQLGIAKFEQHTPAEIGVTGDPGDPTVPTYATFKPLQAAAPDWIGYHPDARSRWTHWVRCRARWL</sequence>